<dbReference type="GeneID" id="54556046"/>
<evidence type="ECO:0000313" key="2">
    <source>
        <dbReference type="Proteomes" id="UP000800097"/>
    </source>
</evidence>
<accession>A0A6A6JID6</accession>
<reference evidence="1" key="1">
    <citation type="journal article" date="2020" name="Stud. Mycol.">
        <title>101 Dothideomycetes genomes: a test case for predicting lifestyles and emergence of pathogens.</title>
        <authorList>
            <person name="Haridas S."/>
            <person name="Albert R."/>
            <person name="Binder M."/>
            <person name="Bloem J."/>
            <person name="Labutti K."/>
            <person name="Salamov A."/>
            <person name="Andreopoulos B."/>
            <person name="Baker S."/>
            <person name="Barry K."/>
            <person name="Bills G."/>
            <person name="Bluhm B."/>
            <person name="Cannon C."/>
            <person name="Castanera R."/>
            <person name="Culley D."/>
            <person name="Daum C."/>
            <person name="Ezra D."/>
            <person name="Gonzalez J."/>
            <person name="Henrissat B."/>
            <person name="Kuo A."/>
            <person name="Liang C."/>
            <person name="Lipzen A."/>
            <person name="Lutzoni F."/>
            <person name="Magnuson J."/>
            <person name="Mondo S."/>
            <person name="Nolan M."/>
            <person name="Ohm R."/>
            <person name="Pangilinan J."/>
            <person name="Park H.-J."/>
            <person name="Ramirez L."/>
            <person name="Alfaro M."/>
            <person name="Sun H."/>
            <person name="Tritt A."/>
            <person name="Yoshinaga Y."/>
            <person name="Zwiers L.-H."/>
            <person name="Turgeon B."/>
            <person name="Goodwin S."/>
            <person name="Spatafora J."/>
            <person name="Crous P."/>
            <person name="Grigoriev I."/>
        </authorList>
    </citation>
    <scope>NUCLEOTIDE SEQUENCE</scope>
    <source>
        <strain evidence="1">CBS 379.55</strain>
    </source>
</reference>
<sequence>MAISDVGAPAAASGSTGNSIVINLAEEDMAENHDLTPEPIQPQTPDLATNVDEIRAALVAIARHLGVEVPRVTTPAVRVDTPRPSDDAYDEEAVVDLQLREVPSKAPPNIKVQQLTGEYYVRRRGRGLPPNWSVAVGSEESLDPSPGHQHAFAWDLPHGDRSLAFNSVTLWELGYDSQGYVDFKRLCRRPKLVEHIFVTAEGARLDPPWEEQRFGKEWFIRCGLELDPGQLGIVNSQAIEYSQLSRPCYSLLDRFVKAMVLGPKGARVDFCERR</sequence>
<dbReference type="RefSeq" id="XP_033653716.1">
    <property type="nucleotide sequence ID" value="XM_033802871.1"/>
</dbReference>
<gene>
    <name evidence="1" type="ORF">EI97DRAFT_51304</name>
</gene>
<keyword evidence="2" id="KW-1185">Reference proteome</keyword>
<protein>
    <submittedName>
        <fullName evidence="1">Uncharacterized protein</fullName>
    </submittedName>
</protein>
<organism evidence="1 2">
    <name type="scientific">Westerdykella ornata</name>
    <dbReference type="NCBI Taxonomy" id="318751"/>
    <lineage>
        <taxon>Eukaryota</taxon>
        <taxon>Fungi</taxon>
        <taxon>Dikarya</taxon>
        <taxon>Ascomycota</taxon>
        <taxon>Pezizomycotina</taxon>
        <taxon>Dothideomycetes</taxon>
        <taxon>Pleosporomycetidae</taxon>
        <taxon>Pleosporales</taxon>
        <taxon>Sporormiaceae</taxon>
        <taxon>Westerdykella</taxon>
    </lineage>
</organism>
<name>A0A6A6JID6_WESOR</name>
<proteinExistence type="predicted"/>
<dbReference type="EMBL" id="ML986494">
    <property type="protein sequence ID" value="KAF2276177.1"/>
    <property type="molecule type" value="Genomic_DNA"/>
</dbReference>
<evidence type="ECO:0000313" key="1">
    <source>
        <dbReference type="EMBL" id="KAF2276177.1"/>
    </source>
</evidence>
<dbReference type="Proteomes" id="UP000800097">
    <property type="component" value="Unassembled WGS sequence"/>
</dbReference>
<dbReference type="AlphaFoldDB" id="A0A6A6JID6"/>